<dbReference type="STRING" id="649638.Trad_0384"/>
<keyword evidence="3 5" id="KW-0949">S-adenosyl-L-methionine</keyword>
<dbReference type="EMBL" id="CP002049">
    <property type="protein sequence ID" value="ADI13523.1"/>
    <property type="molecule type" value="Genomic_DNA"/>
</dbReference>
<dbReference type="CDD" id="cd02440">
    <property type="entry name" value="AdoMet_MTases"/>
    <property type="match status" value="1"/>
</dbReference>
<dbReference type="eggNOG" id="COG2890">
    <property type="taxonomic scope" value="Bacteria"/>
</dbReference>
<dbReference type="SUPFAM" id="SSF53335">
    <property type="entry name" value="S-adenosyl-L-methionine-dependent methyltransferases"/>
    <property type="match status" value="1"/>
</dbReference>
<dbReference type="NCBIfam" id="TIGR03534">
    <property type="entry name" value="RF_mod_PrmC"/>
    <property type="match status" value="1"/>
</dbReference>
<keyword evidence="1 5" id="KW-0489">Methyltransferase</keyword>
<dbReference type="InterPro" id="IPR050320">
    <property type="entry name" value="N5-glutamine_MTase"/>
</dbReference>
<keyword evidence="9" id="KW-1185">Reference proteome</keyword>
<evidence type="ECO:0000259" key="6">
    <source>
        <dbReference type="Pfam" id="PF05175"/>
    </source>
</evidence>
<comment type="catalytic activity">
    <reaction evidence="4 5">
        <text>L-glutaminyl-[peptide chain release factor] + S-adenosyl-L-methionine = N(5)-methyl-L-glutaminyl-[peptide chain release factor] + S-adenosyl-L-homocysteine + H(+)</text>
        <dbReference type="Rhea" id="RHEA:42896"/>
        <dbReference type="Rhea" id="RHEA-COMP:10271"/>
        <dbReference type="Rhea" id="RHEA-COMP:10272"/>
        <dbReference type="ChEBI" id="CHEBI:15378"/>
        <dbReference type="ChEBI" id="CHEBI:30011"/>
        <dbReference type="ChEBI" id="CHEBI:57856"/>
        <dbReference type="ChEBI" id="CHEBI:59789"/>
        <dbReference type="ChEBI" id="CHEBI:61891"/>
        <dbReference type="EC" id="2.1.1.297"/>
    </reaction>
</comment>
<reference evidence="9" key="1">
    <citation type="submission" date="2010-05" db="EMBL/GenBank/DDBJ databases">
        <title>The complete genome of Truepera radiovictris DSM 17093.</title>
        <authorList>
            <consortium name="US DOE Joint Genome Institute (JGI-PGF)"/>
            <person name="Lucas S."/>
            <person name="Copeland A."/>
            <person name="Lapidus A."/>
            <person name="Glavina del Rio T."/>
            <person name="Dalin E."/>
            <person name="Tice H."/>
            <person name="Bruce D."/>
            <person name="Goodwin L."/>
            <person name="Pitluck S."/>
            <person name="Kyrpides N."/>
            <person name="Mavromatis K."/>
            <person name="Ovchinnikova G."/>
            <person name="Munk A.C."/>
            <person name="Detter J.C."/>
            <person name="Han C."/>
            <person name="Tapia R."/>
            <person name="Land M."/>
            <person name="Hauser L."/>
            <person name="Markowitz V."/>
            <person name="Cheng J.-F."/>
            <person name="Hugenholtz P."/>
            <person name="Woyke T."/>
            <person name="Wu D."/>
            <person name="Tindall B."/>
            <person name="Pomrenke H.G."/>
            <person name="Brambilla E."/>
            <person name="Klenk H.-P."/>
            <person name="Eisen J.A."/>
        </authorList>
    </citation>
    <scope>NUCLEOTIDE SEQUENCE [LARGE SCALE GENOMIC DNA]</scope>
    <source>
        <strain evidence="9">DSM 17093 / CIP 108686 / LMG 22925 / RQ-24</strain>
    </source>
</reference>
<dbReference type="Gene3D" id="3.40.50.150">
    <property type="entry name" value="Vaccinia Virus protein VP39"/>
    <property type="match status" value="1"/>
</dbReference>
<dbReference type="Pfam" id="PF05175">
    <property type="entry name" value="MTS"/>
    <property type="match status" value="1"/>
</dbReference>
<sequence length="280" mass="30583">MTTLAQALEDTTRRLERAGVESAASEAYALLEALLALSRSELLLARQRPLSVPQRRRLEAWVRRREAREPLQHILGVAPFYGLTLRVTPQVLVPRPETERLVELALAHLRGRARPHVLDVGTGSGAVALALQAERPDAVVLASDLSGAALAVARENARRLGLPVRFRRADLLADPAVRAFARRAELVVSNPPYLPEGDREAVSPEVQADPATALYAGPDGLAVFRRLEREAFSALQPGAALFVELDARNVARALAESRGWARGAVHDDLVGRPRFLQLVR</sequence>
<dbReference type="GO" id="GO:0003676">
    <property type="term" value="F:nucleic acid binding"/>
    <property type="evidence" value="ECO:0007669"/>
    <property type="project" value="InterPro"/>
</dbReference>
<accession>D7CRN3</accession>
<evidence type="ECO:0000313" key="9">
    <source>
        <dbReference type="Proteomes" id="UP000000379"/>
    </source>
</evidence>
<evidence type="ECO:0000256" key="2">
    <source>
        <dbReference type="ARBA" id="ARBA00022679"/>
    </source>
</evidence>
<feature type="binding site" evidence="5">
    <location>
        <begin position="190"/>
        <end position="193"/>
    </location>
    <ligand>
        <name>substrate</name>
    </ligand>
</feature>
<dbReference type="GO" id="GO:0032259">
    <property type="term" value="P:methylation"/>
    <property type="evidence" value="ECO:0007669"/>
    <property type="project" value="UniProtKB-KW"/>
</dbReference>
<dbReference type="Proteomes" id="UP000000379">
    <property type="component" value="Chromosome"/>
</dbReference>
<evidence type="ECO:0000259" key="7">
    <source>
        <dbReference type="Pfam" id="PF17827"/>
    </source>
</evidence>
<feature type="binding site" evidence="5">
    <location>
        <position position="190"/>
    </location>
    <ligand>
        <name>S-adenosyl-L-methionine</name>
        <dbReference type="ChEBI" id="CHEBI:59789"/>
    </ligand>
</feature>
<feature type="domain" description="Release factor glutamine methyltransferase N-terminal" evidence="7">
    <location>
        <begin position="6"/>
        <end position="76"/>
    </location>
</feature>
<dbReference type="InterPro" id="IPR004556">
    <property type="entry name" value="HemK-like"/>
</dbReference>
<dbReference type="NCBIfam" id="TIGR00536">
    <property type="entry name" value="hemK_fam"/>
    <property type="match status" value="1"/>
</dbReference>
<feature type="domain" description="Methyltransferase small" evidence="6">
    <location>
        <begin position="104"/>
        <end position="197"/>
    </location>
</feature>
<dbReference type="InterPro" id="IPR002052">
    <property type="entry name" value="DNA_methylase_N6_adenine_CS"/>
</dbReference>
<dbReference type="OrthoDB" id="9800643at2"/>
<comment type="similarity">
    <text evidence="5">Belongs to the protein N5-glutamine methyltransferase family. PrmC subfamily.</text>
</comment>
<dbReference type="Gene3D" id="1.10.8.10">
    <property type="entry name" value="DNA helicase RuvA subunit, C-terminal domain"/>
    <property type="match status" value="1"/>
</dbReference>
<dbReference type="HAMAP" id="MF_02126">
    <property type="entry name" value="RF_methyltr_PrmC"/>
    <property type="match status" value="1"/>
</dbReference>
<evidence type="ECO:0000313" key="8">
    <source>
        <dbReference type="EMBL" id="ADI13523.1"/>
    </source>
</evidence>
<comment type="caution">
    <text evidence="5">Lacks conserved residue(s) required for the propagation of feature annotation.</text>
</comment>
<protein>
    <recommendedName>
        <fullName evidence="5">Release factor glutamine methyltransferase</fullName>
        <shortName evidence="5">RF MTase</shortName>
        <ecNumber evidence="5">2.1.1.297</ecNumber>
    </recommendedName>
    <alternativeName>
        <fullName evidence="5">N5-glutamine methyltransferase PrmC</fullName>
    </alternativeName>
    <alternativeName>
        <fullName evidence="5">Protein-(glutamine-N5) MTase PrmC</fullName>
    </alternativeName>
    <alternativeName>
        <fullName evidence="5">Protein-glutamine N-methyltransferase PrmC</fullName>
    </alternativeName>
</protein>
<dbReference type="Pfam" id="PF17827">
    <property type="entry name" value="PrmC_N"/>
    <property type="match status" value="1"/>
</dbReference>
<feature type="binding site" evidence="5">
    <location>
        <begin position="121"/>
        <end position="125"/>
    </location>
    <ligand>
        <name>S-adenosyl-L-methionine</name>
        <dbReference type="ChEBI" id="CHEBI:59789"/>
    </ligand>
</feature>
<dbReference type="EC" id="2.1.1.297" evidence="5"/>
<dbReference type="PANTHER" id="PTHR18895:SF74">
    <property type="entry name" value="MTRF1L RELEASE FACTOR GLUTAMINE METHYLTRANSFERASE"/>
    <property type="match status" value="1"/>
</dbReference>
<dbReference type="GO" id="GO:0102559">
    <property type="term" value="F:peptide chain release factor N(5)-glutamine methyltransferase activity"/>
    <property type="evidence" value="ECO:0007669"/>
    <property type="project" value="UniProtKB-EC"/>
</dbReference>
<reference evidence="8 9" key="2">
    <citation type="journal article" date="2011" name="Stand. Genomic Sci.">
        <title>Complete genome sequence of Truepera radiovictrix type strain (RQ-24).</title>
        <authorList>
            <person name="Ivanova N."/>
            <person name="Rohde C."/>
            <person name="Munk C."/>
            <person name="Nolan M."/>
            <person name="Lucas S."/>
            <person name="Del Rio T.G."/>
            <person name="Tice H."/>
            <person name="Deshpande S."/>
            <person name="Cheng J.F."/>
            <person name="Tapia R."/>
            <person name="Han C."/>
            <person name="Goodwin L."/>
            <person name="Pitluck S."/>
            <person name="Liolios K."/>
            <person name="Mavromatis K."/>
            <person name="Mikhailova N."/>
            <person name="Pati A."/>
            <person name="Chen A."/>
            <person name="Palaniappan K."/>
            <person name="Land M."/>
            <person name="Hauser L."/>
            <person name="Chang Y.J."/>
            <person name="Jeffries C.D."/>
            <person name="Brambilla E."/>
            <person name="Rohde M."/>
            <person name="Goker M."/>
            <person name="Tindall B.J."/>
            <person name="Woyke T."/>
            <person name="Bristow J."/>
            <person name="Eisen J.A."/>
            <person name="Markowitz V."/>
            <person name="Hugenholtz P."/>
            <person name="Kyrpides N.C."/>
            <person name="Klenk H.P."/>
            <person name="Lapidus A."/>
        </authorList>
    </citation>
    <scope>NUCLEOTIDE SEQUENCE [LARGE SCALE GENOMIC DNA]</scope>
    <source>
        <strain evidence="9">DSM 17093 / CIP 108686 / LMG 22925 / RQ-24</strain>
    </source>
</reference>
<dbReference type="KEGG" id="tra:Trad_0384"/>
<keyword evidence="2 5" id="KW-0808">Transferase</keyword>
<comment type="function">
    <text evidence="5">Methylates the class 1 translation termination release factors RF1/PrfA and RF2/PrfB on the glutamine residue of the universally conserved GGQ motif.</text>
</comment>
<name>D7CRN3_TRURR</name>
<evidence type="ECO:0000256" key="3">
    <source>
        <dbReference type="ARBA" id="ARBA00022691"/>
    </source>
</evidence>
<dbReference type="InterPro" id="IPR007848">
    <property type="entry name" value="Small_mtfrase_dom"/>
</dbReference>
<dbReference type="InterPro" id="IPR040758">
    <property type="entry name" value="PrmC_N"/>
</dbReference>
<organism evidence="8 9">
    <name type="scientific">Truepera radiovictrix (strain DSM 17093 / CIP 108686 / LMG 22925 / RQ-24)</name>
    <dbReference type="NCBI Taxonomy" id="649638"/>
    <lineage>
        <taxon>Bacteria</taxon>
        <taxon>Thermotogati</taxon>
        <taxon>Deinococcota</taxon>
        <taxon>Deinococci</taxon>
        <taxon>Trueperales</taxon>
        <taxon>Trueperaceae</taxon>
        <taxon>Truepera</taxon>
    </lineage>
</organism>
<dbReference type="InterPro" id="IPR029063">
    <property type="entry name" value="SAM-dependent_MTases_sf"/>
</dbReference>
<dbReference type="PANTHER" id="PTHR18895">
    <property type="entry name" value="HEMK METHYLTRANSFERASE"/>
    <property type="match status" value="1"/>
</dbReference>
<dbReference type="InterPro" id="IPR019874">
    <property type="entry name" value="RF_methyltr_PrmC"/>
</dbReference>
<gene>
    <name evidence="5" type="primary">prmC</name>
    <name evidence="8" type="ordered locus">Trad_0384</name>
</gene>
<evidence type="ECO:0000256" key="1">
    <source>
        <dbReference type="ARBA" id="ARBA00022603"/>
    </source>
</evidence>
<dbReference type="PROSITE" id="PS00092">
    <property type="entry name" value="N6_MTASE"/>
    <property type="match status" value="1"/>
</dbReference>
<feature type="binding site" evidence="5">
    <location>
        <position position="144"/>
    </location>
    <ligand>
        <name>S-adenosyl-L-methionine</name>
        <dbReference type="ChEBI" id="CHEBI:59789"/>
    </ligand>
</feature>
<proteinExistence type="inferred from homology"/>
<dbReference type="RefSeq" id="WP_013176903.1">
    <property type="nucleotide sequence ID" value="NC_014221.1"/>
</dbReference>
<dbReference type="HOGENOM" id="CLU_018398_3_1_0"/>
<evidence type="ECO:0000256" key="5">
    <source>
        <dbReference type="HAMAP-Rule" id="MF_02126"/>
    </source>
</evidence>
<dbReference type="AlphaFoldDB" id="D7CRN3"/>
<evidence type="ECO:0000256" key="4">
    <source>
        <dbReference type="ARBA" id="ARBA00048391"/>
    </source>
</evidence>